<dbReference type="Pfam" id="PF00520">
    <property type="entry name" value="Ion_trans"/>
    <property type="match status" value="4"/>
</dbReference>
<feature type="binding site" evidence="18">
    <location>
        <position position="1392"/>
    </location>
    <ligand>
        <name>Ca(2+)</name>
        <dbReference type="ChEBI" id="CHEBI:29108"/>
    </ligand>
</feature>
<keyword evidence="12" id="KW-0406">Ion transport</keyword>
<keyword evidence="13 21" id="KW-0472">Membrane</keyword>
<keyword evidence="14" id="KW-1015">Disulfide bond</keyword>
<dbReference type="Gene3D" id="6.10.250.2500">
    <property type="match status" value="1"/>
</dbReference>
<feature type="compositionally biased region" description="Polar residues" evidence="20">
    <location>
        <begin position="828"/>
        <end position="840"/>
    </location>
</feature>
<evidence type="ECO:0000256" key="1">
    <source>
        <dbReference type="ARBA" id="ARBA00004141"/>
    </source>
</evidence>
<feature type="transmembrane region" description="Helical" evidence="21">
    <location>
        <begin position="178"/>
        <end position="199"/>
    </location>
</feature>
<evidence type="ECO:0000313" key="24">
    <source>
        <dbReference type="RefSeq" id="XP_028260476.1"/>
    </source>
</evidence>
<feature type="region of interest" description="Disordered" evidence="20">
    <location>
        <begin position="2317"/>
        <end position="2342"/>
    </location>
</feature>
<dbReference type="FunFam" id="1.10.287.70:FF:000025">
    <property type="entry name" value="Voltage-dependent R-type calcium channel subunit alpha"/>
    <property type="match status" value="1"/>
</dbReference>
<name>A0A6P7I742_9TELE</name>
<dbReference type="GO" id="GO:0008331">
    <property type="term" value="F:high voltage-gated calcium channel activity"/>
    <property type="evidence" value="ECO:0007669"/>
    <property type="project" value="TreeGrafter"/>
</dbReference>
<reference evidence="24" key="1">
    <citation type="submission" date="2025-08" db="UniProtKB">
        <authorList>
            <consortium name="RefSeq"/>
        </authorList>
    </citation>
    <scope>IDENTIFICATION</scope>
</reference>
<keyword evidence="7 18" id="KW-0479">Metal-binding</keyword>
<dbReference type="SMART" id="SM01062">
    <property type="entry name" value="Ca_chan_IQ"/>
    <property type="match status" value="1"/>
</dbReference>
<feature type="transmembrane region" description="Helical" evidence="21">
    <location>
        <begin position="1502"/>
        <end position="1521"/>
    </location>
</feature>
<protein>
    <submittedName>
        <fullName evidence="24">Voltage-dependent R-type calcium channel subunit alpha-1E</fullName>
    </submittedName>
</protein>
<dbReference type="PANTHER" id="PTHR45628">
    <property type="entry name" value="VOLTAGE-DEPENDENT CALCIUM CHANNEL TYPE A SUBUNIT ALPHA-1"/>
    <property type="match status" value="1"/>
</dbReference>
<dbReference type="GO" id="GO:0005891">
    <property type="term" value="C:voltage-gated calcium channel complex"/>
    <property type="evidence" value="ECO:0007669"/>
    <property type="project" value="InterPro"/>
</dbReference>
<keyword evidence="23" id="KW-1185">Reference proteome</keyword>
<dbReference type="Gene3D" id="6.10.250.2180">
    <property type="match status" value="1"/>
</dbReference>
<feature type="compositionally biased region" description="Low complexity" evidence="20">
    <location>
        <begin position="877"/>
        <end position="889"/>
    </location>
</feature>
<dbReference type="InterPro" id="IPR050599">
    <property type="entry name" value="VDCC_alpha-1_subunit"/>
</dbReference>
<proteinExistence type="inferred from homology"/>
<comment type="subcellular location">
    <subcellularLocation>
        <location evidence="1 19">Membrane</location>
        <topology evidence="1 19">Multi-pass membrane protein</topology>
    </subcellularLocation>
</comment>
<dbReference type="SUPFAM" id="SSF81324">
    <property type="entry name" value="Voltage-gated potassium channels"/>
    <property type="match status" value="4"/>
</dbReference>
<evidence type="ECO:0000256" key="12">
    <source>
        <dbReference type="ARBA" id="ARBA00023065"/>
    </source>
</evidence>
<feature type="compositionally biased region" description="Basic and acidic residues" evidence="20">
    <location>
        <begin position="1017"/>
        <end position="1054"/>
    </location>
</feature>
<feature type="compositionally biased region" description="Basic and acidic residues" evidence="20">
    <location>
        <begin position="1083"/>
        <end position="1099"/>
    </location>
</feature>
<feature type="compositionally biased region" description="Polar residues" evidence="20">
    <location>
        <begin position="997"/>
        <end position="1006"/>
    </location>
</feature>
<dbReference type="GO" id="GO:0007268">
    <property type="term" value="P:chemical synaptic transmission"/>
    <property type="evidence" value="ECO:0007669"/>
    <property type="project" value="TreeGrafter"/>
</dbReference>
<dbReference type="GO" id="GO:0098703">
    <property type="term" value="P:calcium ion import across plasma membrane"/>
    <property type="evidence" value="ECO:0007669"/>
    <property type="project" value="TreeGrafter"/>
</dbReference>
<keyword evidence="2" id="KW-0813">Transport</keyword>
<keyword evidence="8" id="KW-0677">Repeat</keyword>
<organism evidence="23 24">
    <name type="scientific">Parambassis ranga</name>
    <name type="common">Indian glassy fish</name>
    <dbReference type="NCBI Taxonomy" id="210632"/>
    <lineage>
        <taxon>Eukaryota</taxon>
        <taxon>Metazoa</taxon>
        <taxon>Chordata</taxon>
        <taxon>Craniata</taxon>
        <taxon>Vertebrata</taxon>
        <taxon>Euteleostomi</taxon>
        <taxon>Actinopterygii</taxon>
        <taxon>Neopterygii</taxon>
        <taxon>Teleostei</taxon>
        <taxon>Neoteleostei</taxon>
        <taxon>Acanthomorphata</taxon>
        <taxon>Ovalentaria</taxon>
        <taxon>Ambassidae</taxon>
        <taxon>Parambassis</taxon>
    </lineage>
</organism>
<feature type="transmembrane region" description="Helical" evidence="21">
    <location>
        <begin position="270"/>
        <end position="292"/>
    </location>
</feature>
<dbReference type="Pfam" id="PF16905">
    <property type="entry name" value="GPHH"/>
    <property type="match status" value="1"/>
</dbReference>
<evidence type="ECO:0000256" key="14">
    <source>
        <dbReference type="ARBA" id="ARBA00023157"/>
    </source>
</evidence>
<feature type="compositionally biased region" description="Low complexity" evidence="20">
    <location>
        <begin position="1072"/>
        <end position="1082"/>
    </location>
</feature>
<evidence type="ECO:0000256" key="2">
    <source>
        <dbReference type="ARBA" id="ARBA00022448"/>
    </source>
</evidence>
<feature type="compositionally biased region" description="Polar residues" evidence="20">
    <location>
        <begin position="2026"/>
        <end position="2039"/>
    </location>
</feature>
<dbReference type="RefSeq" id="XP_028260476.1">
    <property type="nucleotide sequence ID" value="XM_028404675.1"/>
</dbReference>
<feature type="transmembrane region" description="Helical" evidence="21">
    <location>
        <begin position="1720"/>
        <end position="1743"/>
    </location>
</feature>
<evidence type="ECO:0000256" key="3">
    <source>
        <dbReference type="ARBA" id="ARBA00022553"/>
    </source>
</evidence>
<feature type="compositionally biased region" description="Low complexity" evidence="20">
    <location>
        <begin position="2194"/>
        <end position="2225"/>
    </location>
</feature>
<evidence type="ECO:0000259" key="22">
    <source>
        <dbReference type="SMART" id="SM01062"/>
    </source>
</evidence>
<feature type="transmembrane region" description="Helical" evidence="21">
    <location>
        <begin position="1174"/>
        <end position="1193"/>
    </location>
</feature>
<feature type="region of interest" description="Disordered" evidence="20">
    <location>
        <begin position="2026"/>
        <end position="2055"/>
    </location>
</feature>
<evidence type="ECO:0000256" key="15">
    <source>
        <dbReference type="ARBA" id="ARBA00023180"/>
    </source>
</evidence>
<dbReference type="InterPro" id="IPR014873">
    <property type="entry name" value="VDCC_a1su_IQ"/>
</dbReference>
<keyword evidence="15" id="KW-0325">Glycoprotein</keyword>
<keyword evidence="9 18" id="KW-0106">Calcium</keyword>
<dbReference type="Gene3D" id="1.20.120.350">
    <property type="entry name" value="Voltage-gated potassium channels. Chain C"/>
    <property type="match status" value="4"/>
</dbReference>
<gene>
    <name evidence="24" type="primary">cacna1ea</name>
</gene>
<dbReference type="InParanoid" id="A0A6P7I742"/>
<dbReference type="InterPro" id="IPR005821">
    <property type="entry name" value="Ion_trans_dom"/>
</dbReference>
<dbReference type="FunFam" id="1.20.120.350:FF:000013">
    <property type="entry name" value="Voltage-dependent N-type calcium channel subunit alpha"/>
    <property type="match status" value="1"/>
</dbReference>
<feature type="transmembrane region" description="Helical" evidence="21">
    <location>
        <begin position="377"/>
        <end position="399"/>
    </location>
</feature>
<feature type="region of interest" description="Disordered" evidence="20">
    <location>
        <begin position="864"/>
        <end position="1104"/>
    </location>
</feature>
<evidence type="ECO:0000256" key="11">
    <source>
        <dbReference type="ARBA" id="ARBA00022989"/>
    </source>
</evidence>
<evidence type="ECO:0000256" key="5">
    <source>
        <dbReference type="ARBA" id="ARBA00022673"/>
    </source>
</evidence>
<dbReference type="GO" id="GO:0046872">
    <property type="term" value="F:metal ion binding"/>
    <property type="evidence" value="ECO:0007669"/>
    <property type="project" value="UniProtKB-KW"/>
</dbReference>
<feature type="transmembrane region" description="Helical" evidence="21">
    <location>
        <begin position="731"/>
        <end position="753"/>
    </location>
</feature>
<dbReference type="CTD" id="564274"/>
<dbReference type="FunFam" id="1.20.120.350:FF:000001">
    <property type="entry name" value="Voltage-dependent L-type calcium channel subunit alpha"/>
    <property type="match status" value="1"/>
</dbReference>
<evidence type="ECO:0000256" key="20">
    <source>
        <dbReference type="SAM" id="MobiDB-lite"/>
    </source>
</evidence>
<dbReference type="Proteomes" id="UP000515145">
    <property type="component" value="Chromosome 4"/>
</dbReference>
<feature type="transmembrane region" description="Helical" evidence="21">
    <location>
        <begin position="654"/>
        <end position="676"/>
    </location>
</feature>
<evidence type="ECO:0000256" key="17">
    <source>
        <dbReference type="ARBA" id="ARBA00036634"/>
    </source>
</evidence>
<comment type="similarity">
    <text evidence="19">Belongs to the calcium channel alpha-1 subunit (TC 1.A.1.11) family.</text>
</comment>
<keyword evidence="5 19" id="KW-0107">Calcium channel</keyword>
<dbReference type="Gene3D" id="1.10.287.70">
    <property type="match status" value="4"/>
</dbReference>
<keyword evidence="11 21" id="KW-1133">Transmembrane helix</keyword>
<feature type="binding site" evidence="18">
    <location>
        <position position="707"/>
    </location>
    <ligand>
        <name>Ca(2+)</name>
        <dbReference type="ChEBI" id="CHEBI:29108"/>
    </ligand>
</feature>
<keyword evidence="10 19" id="KW-0851">Voltage-gated channel</keyword>
<dbReference type="FunFam" id="1.20.120.350:FF:000011">
    <property type="entry name" value="Voltage-dependent N-type calcium channel subunit alpha"/>
    <property type="match status" value="1"/>
</dbReference>
<feature type="region of interest" description="Disordered" evidence="20">
    <location>
        <begin position="56"/>
        <end position="84"/>
    </location>
</feature>
<dbReference type="PANTHER" id="PTHR45628:SF5">
    <property type="entry name" value="VOLTAGE-DEPENDENT R-TYPE CALCIUM CHANNEL SUBUNIT ALPHA-1E"/>
    <property type="match status" value="1"/>
</dbReference>
<dbReference type="FunFam" id="1.20.120.350:FF:000015">
    <property type="entry name" value="Voltage-dependent N-type calcium channel subunit alpha"/>
    <property type="match status" value="1"/>
</dbReference>
<dbReference type="FunFam" id="1.10.287.70:FF:000023">
    <property type="entry name" value="Voltage-dependent R-type calcium channel subunit alpha"/>
    <property type="match status" value="1"/>
</dbReference>
<evidence type="ECO:0000313" key="23">
    <source>
        <dbReference type="Proteomes" id="UP000515145"/>
    </source>
</evidence>
<dbReference type="GeneID" id="114435113"/>
<dbReference type="OrthoDB" id="431720at2759"/>
<feature type="transmembrane region" description="Helical" evidence="21">
    <location>
        <begin position="1561"/>
        <end position="1579"/>
    </location>
</feature>
<feature type="transmembrane region" description="Helical" evidence="21">
    <location>
        <begin position="211"/>
        <end position="231"/>
    </location>
</feature>
<evidence type="ECO:0000256" key="10">
    <source>
        <dbReference type="ARBA" id="ARBA00022882"/>
    </source>
</evidence>
<feature type="region of interest" description="Disordered" evidence="20">
    <location>
        <begin position="784"/>
        <end position="848"/>
    </location>
</feature>
<evidence type="ECO:0000256" key="7">
    <source>
        <dbReference type="ARBA" id="ARBA00022723"/>
    </source>
</evidence>
<accession>A0A6P7I742</accession>
<feature type="compositionally biased region" description="Basic and acidic residues" evidence="20">
    <location>
        <begin position="2104"/>
        <end position="2115"/>
    </location>
</feature>
<feature type="compositionally biased region" description="Polar residues" evidence="20">
    <location>
        <begin position="1057"/>
        <end position="1066"/>
    </location>
</feature>
<feature type="transmembrane region" description="Helical" evidence="21">
    <location>
        <begin position="1244"/>
        <end position="1263"/>
    </location>
</feature>
<feature type="region of interest" description="Disordered" evidence="20">
    <location>
        <begin position="2086"/>
        <end position="2260"/>
    </location>
</feature>
<feature type="transmembrane region" description="Helical" evidence="21">
    <location>
        <begin position="344"/>
        <end position="365"/>
    </location>
</feature>
<evidence type="ECO:0000256" key="4">
    <source>
        <dbReference type="ARBA" id="ARBA00022568"/>
    </source>
</evidence>
<evidence type="ECO:0000256" key="6">
    <source>
        <dbReference type="ARBA" id="ARBA00022692"/>
    </source>
</evidence>
<feature type="transmembrane region" description="Helical" evidence="21">
    <location>
        <begin position="1421"/>
        <end position="1446"/>
    </location>
</feature>
<feature type="transmembrane region" description="Helical" evidence="21">
    <location>
        <begin position="528"/>
        <end position="547"/>
    </location>
</feature>
<dbReference type="FunFam" id="1.10.238.10:FF:000063">
    <property type="entry name" value="Voltage-dependent N-type calcium channel subunit alpha"/>
    <property type="match status" value="1"/>
</dbReference>
<evidence type="ECO:0000256" key="21">
    <source>
        <dbReference type="SAM" id="Phobius"/>
    </source>
</evidence>
<feature type="compositionally biased region" description="Polar residues" evidence="20">
    <location>
        <begin position="905"/>
        <end position="917"/>
    </location>
</feature>
<dbReference type="GO" id="GO:0045202">
    <property type="term" value="C:synapse"/>
    <property type="evidence" value="ECO:0007669"/>
    <property type="project" value="GOC"/>
</dbReference>
<evidence type="ECO:0000256" key="9">
    <source>
        <dbReference type="ARBA" id="ARBA00022837"/>
    </source>
</evidence>
<evidence type="ECO:0000256" key="13">
    <source>
        <dbReference type="ARBA" id="ARBA00023136"/>
    </source>
</evidence>
<feature type="transmembrane region" description="Helical" evidence="21">
    <location>
        <begin position="1533"/>
        <end position="1555"/>
    </location>
</feature>
<keyword evidence="3" id="KW-0597">Phosphoprotein</keyword>
<feature type="transmembrane region" description="Helical" evidence="21">
    <location>
        <begin position="1623"/>
        <end position="1641"/>
    </location>
</feature>
<dbReference type="Pfam" id="PF08763">
    <property type="entry name" value="Ca_chan_IQ"/>
    <property type="match status" value="1"/>
</dbReference>
<keyword evidence="16" id="KW-0407">Ion channel</keyword>
<comment type="catalytic activity">
    <reaction evidence="17">
        <text>Ca(2+)(in) = Ca(2+)(out)</text>
        <dbReference type="Rhea" id="RHEA:29671"/>
        <dbReference type="ChEBI" id="CHEBI:29108"/>
    </reaction>
</comment>
<evidence type="ECO:0000256" key="16">
    <source>
        <dbReference type="ARBA" id="ARBA00023303"/>
    </source>
</evidence>
<dbReference type="InterPro" id="IPR031649">
    <property type="entry name" value="GPHH_dom"/>
</dbReference>
<dbReference type="InterPro" id="IPR027359">
    <property type="entry name" value="Volt_channel_dom_sf"/>
</dbReference>
<dbReference type="InterPro" id="IPR002077">
    <property type="entry name" value="VDCCAlpha1"/>
</dbReference>
<keyword evidence="6 21" id="KW-0812">Transmembrane</keyword>
<feature type="region of interest" description="Disordered" evidence="20">
    <location>
        <begin position="1969"/>
        <end position="2000"/>
    </location>
</feature>
<keyword evidence="4 19" id="KW-0109">Calcium transport</keyword>
<feature type="compositionally biased region" description="Basic and acidic residues" evidence="20">
    <location>
        <begin position="942"/>
        <end position="957"/>
    </location>
</feature>
<evidence type="ECO:0000256" key="8">
    <source>
        <dbReference type="ARBA" id="ARBA00022737"/>
    </source>
</evidence>
<dbReference type="GO" id="GO:0043025">
    <property type="term" value="C:neuronal cell body"/>
    <property type="evidence" value="ECO:0007669"/>
    <property type="project" value="TreeGrafter"/>
</dbReference>
<feature type="compositionally biased region" description="Low complexity" evidence="20">
    <location>
        <begin position="2166"/>
        <end position="2177"/>
    </location>
</feature>
<sequence length="2342" mass="264925">MLGVDGELAVSPNVIKRRRGGLIEQRDIVKAHQAHKIQSTPQARRKEWEMARFGDDVPGLLSSGDGGSERNRNRDGAAVSTGGISPAFKQTKAQRARTMALYNPIPVRENCFTVNRSLFIFGEDNVVRKYAKKVCEWPPFEYMILATIIANCIVLALEQHLPGEDKTPMSKRLEKTEPYFIGMFCFEAGIKIIALGFVFHKGSYLRNGWNVMDFIVVLSGILAAAGAHMNISVDLRTLRAVRVLRPLKLVSGIPSLQIVLKSIMKAMVPLLQIGLLLFFAILMFAIIGLEFYSGKLHHTCSPQPGILDSSEYEFPCGVRQCPAKYTCIGTWIGPNDGITQFDNILFAVLTVFQCITMEGWTTVLYNADDALGPSWNWLYFIPLIIIGSFFVLNLVLGVLSGEFAKERERVENRRAFMKLRRQQQIERELNGYRAWIDRAEEVMLAEENKNPGPSALDVLKRATTIKRRGMDVVRQGQPGEEQYGDISSVGIPMARASIRSAKRGPAAYFRRKERLLRISIRRVVKTQTFYWTVLSLVALNTLCVAIVHHNQPLWLSTFLYYAEFLFLALFLTEMFLKMYSLGPRLYFHSSFNCFDCSVIVGSIFEVLWGFFRPCTSFGISVLRALRLLRIFKITKYWASLRNLVVSLMNSMKSIISLIFLLFLFIVVFALLGMQLFGGRFIFEDYTPTNFDTFPAAIMTVFQILTGEDWNEVMYNGIRSQGGVKSGMWSSIYFIVLTLFGNYTLLNVFLAIAVDNLANAQELTKDEEEAEAAFNQKHALQKAKEVGPLSSFMSSERERRKRMTMSVWEQRTSQLRRHRQMSSREVLYSSPNEDNDGTPSSGPHGRPLSLHRKAMQHTLSGSLKHLTDPLASPAKNQASGSSVSMGAASGDIPEPPMSVLVPESLDPSNIPLTDSVSMTIPEPPESEVISESGKLSINQSHKPTSERRSPRLNGERQHRAVKKFRPPDNVDTLTPEIGGHGGVRGRRVLHHSDHHNGTRSQGSSPANGSHLPGSLFQGERKRNPGKVEEKAAEPEKQEEDVSNHEESRQGDRGEGGENNPSDNQSHTGDQEEAPQQSEQSAPANKEENKEEKEAEQDGDKSQLSPSVIIEVPNVQSSLELSTITVNNKDPETCKSEKEEAEETKPANTVIPDSMFIFKPDNPVRRACHYVVNLRYFEMSILLVIAASSIALAAEDPVATTSDWNKVLRYFDYVFTGVFTFEMIIKMIDQGLILHDGSYFRDLWNILDFIVVVGALVAFALTNVMGNNKGRDIKTIKSLRVLRVLRPLKTIKRLPKLKAVFDCVVTSLKNVFNILIVYKLFMFIFAVIAVQLFKGKFFYCTDSSKDTEKDCQGFYIDYGKDKKEVKRRDWKRHEFHYDNVIWALLTLFTVSTGEGWPQVLQHSVDVTEEDRGPSHGNRMEMSIFYVIYFVVFPFFFVNIFVALIIITFQEQGDKMMEECSLEKNERACIDFAISAKPLTRYMPQNRHTFQYRLWHFVVSPSFEYTVLTMIALNTIVLMMKYYSAPPAYEAVLKHLNTAFTVLFSVECVLKILAFGFLNYFRDTWNIFDFITVLGSITEIVVDLQSVETFNMSFLKLFRAARLIKLLRQGYTIRILLWTFVQSFKALPYVCLLIAMLFFIYAIIGMQVFGNIKLNEETHINQHNNFRSFSGALMLLFRSATGESWQEIMLSCLAGQQCEMDPVLLHAGTSADPEGGCGSDFAYFYFVSFIFFSSFLMLNLFVAVIMDNFEYLTRDSSILGPHHLDEFVRIWGEYDRAARGRIHYTDMYEMLTNMSPPLGLGKKCPSKVAYKRLVLMNMPVDDDMTVHFTSTLMALIRTALEVKIARGGEDRNQMDLDLQKEIGVIWPHLSQKTIDLLVPIHKASDMTIGKIYAAMMIMDYYKQSKAKKLRQQLEEQKHAPMFQRMDASSLPQEILCNAKSMSFLRHSAGSALTRGGFLALSPISPQDMFLQPLSRSREEEEKEEEDYDDFRSPYHPYHHPHHHHHHLHTLVPEVVEYNQIMQQTRQDPTLIKSPQRTSSIRASSMPRLAVDPQPGMSADSKLMKRSFSTIGDQCVNGLWQEQHSLERISPDAAFRPRQRSYRGPRISPRETSSHERGRSKERRHLLSPDVSRCNSEERSRDPSCERRRSRSPSEGRTHALQTQVRSLRHSGSPAHSSSESGTPRNRRQLPQTPSRPRPYISYSPLICRATTSPTPATSSEGQQAQPQDGPGGSADTSWKADKESGPLSAVQVPGPSHPSPHRYISEPYLPFHEDLSTGEAGEGQETLTFETAMATSLGRANAISSAPQLRHSWQVPNGHFRKHLGQAGPAGASELLSDTDEDDRC</sequence>
<feature type="transmembrane region" description="Helical" evidence="21">
    <location>
        <begin position="1309"/>
        <end position="1331"/>
    </location>
</feature>
<evidence type="ECO:0000256" key="19">
    <source>
        <dbReference type="RuleBase" id="RU003808"/>
    </source>
</evidence>
<feature type="binding site" evidence="18">
    <location>
        <position position="358"/>
    </location>
    <ligand>
        <name>Ca(2+)</name>
        <dbReference type="ChEBI" id="CHEBI:29108"/>
    </ligand>
</feature>
<dbReference type="PRINTS" id="PR00167">
    <property type="entry name" value="CACHANNEL"/>
</dbReference>
<feature type="compositionally biased region" description="Basic and acidic residues" evidence="20">
    <location>
        <begin position="2131"/>
        <end position="2154"/>
    </location>
</feature>
<feature type="domain" description="Voltage-dependent calcium channel alpha-1 subunit IQ" evidence="22">
    <location>
        <begin position="1880"/>
        <end position="1914"/>
    </location>
</feature>
<evidence type="ECO:0000256" key="18">
    <source>
        <dbReference type="PIRSR" id="PIRSR602077-1"/>
    </source>
</evidence>
<feature type="transmembrane region" description="Helical" evidence="21">
    <location>
        <begin position="553"/>
        <end position="572"/>
    </location>
</feature>
<feature type="compositionally biased region" description="Polar residues" evidence="20">
    <location>
        <begin position="932"/>
        <end position="941"/>
    </location>
</feature>